<feature type="transmembrane region" description="Helical" evidence="2">
    <location>
        <begin position="311"/>
        <end position="332"/>
    </location>
</feature>
<dbReference type="AlphaFoldDB" id="A0A9K3LEG5"/>
<gene>
    <name evidence="3" type="ORF">IV203_035602</name>
</gene>
<feature type="transmembrane region" description="Helical" evidence="2">
    <location>
        <begin position="551"/>
        <end position="572"/>
    </location>
</feature>
<name>A0A9K3LEG5_9STRA</name>
<feature type="transmembrane region" description="Helical" evidence="2">
    <location>
        <begin position="422"/>
        <end position="440"/>
    </location>
</feature>
<evidence type="ECO:0000313" key="4">
    <source>
        <dbReference type="Proteomes" id="UP000693970"/>
    </source>
</evidence>
<keyword evidence="2" id="KW-0812">Transmembrane</keyword>
<accession>A0A9K3LEG5</accession>
<feature type="transmembrane region" description="Helical" evidence="2">
    <location>
        <begin position="247"/>
        <end position="266"/>
    </location>
</feature>
<keyword evidence="4" id="KW-1185">Reference proteome</keyword>
<evidence type="ECO:0000313" key="3">
    <source>
        <dbReference type="EMBL" id="KAG7360503.1"/>
    </source>
</evidence>
<reference evidence="3" key="2">
    <citation type="submission" date="2021-04" db="EMBL/GenBank/DDBJ databases">
        <authorList>
            <person name="Podell S."/>
        </authorList>
    </citation>
    <scope>NUCLEOTIDE SEQUENCE</scope>
    <source>
        <strain evidence="3">Hildebrandi</strain>
    </source>
</reference>
<feature type="transmembrane region" description="Helical" evidence="2">
    <location>
        <begin position="352"/>
        <end position="372"/>
    </location>
</feature>
<evidence type="ECO:0000256" key="1">
    <source>
        <dbReference type="SAM" id="MobiDB-lite"/>
    </source>
</evidence>
<dbReference type="Proteomes" id="UP000693970">
    <property type="component" value="Unassembled WGS sequence"/>
</dbReference>
<dbReference type="OrthoDB" id="50185at2759"/>
<dbReference type="EMBL" id="JAGRRH010000013">
    <property type="protein sequence ID" value="KAG7360503.1"/>
    <property type="molecule type" value="Genomic_DNA"/>
</dbReference>
<keyword evidence="2" id="KW-1133">Transmembrane helix</keyword>
<feature type="transmembrane region" description="Helical" evidence="2">
    <location>
        <begin position="446"/>
        <end position="471"/>
    </location>
</feature>
<feature type="region of interest" description="Disordered" evidence="1">
    <location>
        <begin position="58"/>
        <end position="98"/>
    </location>
</feature>
<feature type="transmembrane region" description="Helical" evidence="2">
    <location>
        <begin position="12"/>
        <end position="35"/>
    </location>
</feature>
<reference evidence="3" key="1">
    <citation type="journal article" date="2021" name="Sci. Rep.">
        <title>Diploid genomic architecture of Nitzschia inconspicua, an elite biomass production diatom.</title>
        <authorList>
            <person name="Oliver A."/>
            <person name="Podell S."/>
            <person name="Pinowska A."/>
            <person name="Traller J.C."/>
            <person name="Smith S.R."/>
            <person name="McClure R."/>
            <person name="Beliaev A."/>
            <person name="Bohutskyi P."/>
            <person name="Hill E.A."/>
            <person name="Rabines A."/>
            <person name="Zheng H."/>
            <person name="Allen L.Z."/>
            <person name="Kuo A."/>
            <person name="Grigoriev I.V."/>
            <person name="Allen A.E."/>
            <person name="Hazlebeck D."/>
            <person name="Allen E.E."/>
        </authorList>
    </citation>
    <scope>NUCLEOTIDE SEQUENCE</scope>
    <source>
        <strain evidence="3">Hildebrandi</strain>
    </source>
</reference>
<proteinExistence type="predicted"/>
<evidence type="ECO:0000256" key="2">
    <source>
        <dbReference type="SAM" id="Phobius"/>
    </source>
</evidence>
<protein>
    <submittedName>
        <fullName evidence="3">Uncharacterized protein</fullName>
    </submittedName>
</protein>
<feature type="transmembrane region" description="Helical" evidence="2">
    <location>
        <begin position="272"/>
        <end position="290"/>
    </location>
</feature>
<comment type="caution">
    <text evidence="3">The sequence shown here is derived from an EMBL/GenBank/DDBJ whole genome shotgun (WGS) entry which is preliminary data.</text>
</comment>
<feature type="transmembrane region" description="Helical" evidence="2">
    <location>
        <begin position="483"/>
        <end position="516"/>
    </location>
</feature>
<feature type="transmembrane region" description="Helical" evidence="2">
    <location>
        <begin position="208"/>
        <end position="227"/>
    </location>
</feature>
<keyword evidence="2" id="KW-0472">Membrane</keyword>
<organism evidence="3 4">
    <name type="scientific">Nitzschia inconspicua</name>
    <dbReference type="NCBI Taxonomy" id="303405"/>
    <lineage>
        <taxon>Eukaryota</taxon>
        <taxon>Sar</taxon>
        <taxon>Stramenopiles</taxon>
        <taxon>Ochrophyta</taxon>
        <taxon>Bacillariophyta</taxon>
        <taxon>Bacillariophyceae</taxon>
        <taxon>Bacillariophycidae</taxon>
        <taxon>Bacillariales</taxon>
        <taxon>Bacillariaceae</taxon>
        <taxon>Nitzschia</taxon>
    </lineage>
</organism>
<sequence length="574" mass="63723">MDGETFMISPDAVVVLGFRSVLSMVGLTTAFVGYWMMERQWDNHGAAVLRRRVAENNAGGDKDENADTVGIDAPKDENSSNYVAIPDPPSQVAKGRNTENAASTSFAAAEMMLCGQVFHESGCRDLVRVGTFDSQDPKYHPSRAGNAEDAEGNLSATAAQYYNAEPTSEFQARLESAFPLPKVLLAGTSIWSISVFFDPNFGGFRLYINAWNVMMFLLAACVGPILAFPIREATLKRDLDRKKKATWVLALDFVLITCFSIGDWMVQNKKIWYIPLFGVLFILVSHYMFQRNRRMGLSWEQEGRAKSSSQIYVQNLATPLLILGIVLFWIGTNAVLMADLYQTYLPIWTTVSRSWCVVLAVMLLIVPAHMALDFAFDQGSQPVVVLEQVKFYTLDGKTFTSLLAEVRWVPETFVATILETPIWLALGWTFMALNCFLPFGVTGLTIQQFCCMGICIAMAPVYGMFVLPALWTGNLGSFTKWSYFYYGLMVAWATSIGIGGGIALLLSVAGILFVLVGHRWDLYERKRGMPWLATNMGDLSNEVTLKTVPQVYGIGQPLGIFGWVLLCLAMSIPM</sequence>